<protein>
    <recommendedName>
        <fullName evidence="3">YdbS-like PH domain-containing protein</fullName>
    </recommendedName>
</protein>
<evidence type="ECO:0000256" key="2">
    <source>
        <dbReference type="SAM" id="Phobius"/>
    </source>
</evidence>
<dbReference type="Proteomes" id="UP000233482">
    <property type="component" value="Unassembled WGS sequence"/>
</dbReference>
<dbReference type="PANTHER" id="PTHR34473:SF2">
    <property type="entry name" value="UPF0699 TRANSMEMBRANE PROTEIN YDBT"/>
    <property type="match status" value="1"/>
</dbReference>
<feature type="region of interest" description="Disordered" evidence="1">
    <location>
        <begin position="169"/>
        <end position="190"/>
    </location>
</feature>
<feature type="transmembrane region" description="Helical" evidence="2">
    <location>
        <begin position="28"/>
        <end position="55"/>
    </location>
</feature>
<evidence type="ECO:0000256" key="1">
    <source>
        <dbReference type="SAM" id="MobiDB-lite"/>
    </source>
</evidence>
<feature type="domain" description="YdbS-like PH" evidence="3">
    <location>
        <begin position="91"/>
        <end position="161"/>
    </location>
</feature>
<dbReference type="InterPro" id="IPR005182">
    <property type="entry name" value="YdbS-like_PH"/>
</dbReference>
<evidence type="ECO:0000313" key="4">
    <source>
        <dbReference type="EMBL" id="PKE25343.1"/>
    </source>
</evidence>
<comment type="caution">
    <text evidence="4">The sequence shown here is derived from an EMBL/GenBank/DDBJ whole genome shotgun (WGS) entry which is preliminary data.</text>
</comment>
<gene>
    <name evidence="4" type="ORF">CW686_10715</name>
</gene>
<dbReference type="AlphaFoldDB" id="A0A855GW91"/>
<evidence type="ECO:0000259" key="3">
    <source>
        <dbReference type="Pfam" id="PF03703"/>
    </source>
</evidence>
<dbReference type="EMBL" id="PIXC01000030">
    <property type="protein sequence ID" value="PKE25343.1"/>
    <property type="molecule type" value="Genomic_DNA"/>
</dbReference>
<dbReference type="PANTHER" id="PTHR34473">
    <property type="entry name" value="UPF0699 TRANSMEMBRANE PROTEIN YDBS"/>
    <property type="match status" value="1"/>
</dbReference>
<keyword evidence="2" id="KW-0812">Transmembrane</keyword>
<feature type="compositionally biased region" description="Basic and acidic residues" evidence="1">
    <location>
        <begin position="169"/>
        <end position="178"/>
    </location>
</feature>
<name>A0A855GW91_9STAP</name>
<organism evidence="4 5">
    <name type="scientific">Macrococcoides caseolyticum</name>
    <dbReference type="NCBI Taxonomy" id="69966"/>
    <lineage>
        <taxon>Bacteria</taxon>
        <taxon>Bacillati</taxon>
        <taxon>Bacillota</taxon>
        <taxon>Bacilli</taxon>
        <taxon>Bacillales</taxon>
        <taxon>Staphylococcaceae</taxon>
        <taxon>Macrococcoides</taxon>
    </lineage>
</organism>
<sequence>MMRHIYMNGLWRRSVLNMKQMHKSSIKVMRMGAFIQVMIFALIIAIFYCVTWYFALPISKVVFIILAALLLLDILWYIVLKPILIYDSNYYEVGDDEIVLLTGIWNKEELIVPYVKIQNVETEQGPVMKRYHLKSLTVHTAENGLSIQLIHEDEASVLKASINQKMREVENNDNGDRHRYIRNQQSDSVY</sequence>
<reference evidence="4 5" key="1">
    <citation type="submission" date="2017-12" db="EMBL/GenBank/DDBJ databases">
        <title>Genomics of Macrococcus caseolyticus.</title>
        <authorList>
            <person name="MacFadyen A.C."/>
            <person name="Paterson G.K."/>
        </authorList>
    </citation>
    <scope>NUCLEOTIDE SEQUENCE [LARGE SCALE GENOMIC DNA]</scope>
    <source>
        <strain evidence="4 5">5788_EF188</strain>
    </source>
</reference>
<evidence type="ECO:0000313" key="5">
    <source>
        <dbReference type="Proteomes" id="UP000233482"/>
    </source>
</evidence>
<proteinExistence type="predicted"/>
<dbReference type="Pfam" id="PF03703">
    <property type="entry name" value="bPH_2"/>
    <property type="match status" value="1"/>
</dbReference>
<keyword evidence="2" id="KW-0472">Membrane</keyword>
<keyword evidence="2" id="KW-1133">Transmembrane helix</keyword>
<feature type="transmembrane region" description="Helical" evidence="2">
    <location>
        <begin position="61"/>
        <end position="80"/>
    </location>
</feature>
<accession>A0A855GW91</accession>